<dbReference type="Proteomes" id="UP001359559">
    <property type="component" value="Unassembled WGS sequence"/>
</dbReference>
<accession>A0AAN9K4T1</accession>
<dbReference type="AlphaFoldDB" id="A0AAN9K4T1"/>
<gene>
    <name evidence="1" type="ORF">RJT34_09302</name>
</gene>
<name>A0AAN9K4T1_CLITE</name>
<reference evidence="1 2" key="1">
    <citation type="submission" date="2024-01" db="EMBL/GenBank/DDBJ databases">
        <title>The genomes of 5 underutilized Papilionoideae crops provide insights into root nodulation and disease resistance.</title>
        <authorList>
            <person name="Yuan L."/>
        </authorList>
    </citation>
    <scope>NUCLEOTIDE SEQUENCE [LARGE SCALE GENOMIC DNA]</scope>
    <source>
        <strain evidence="1">LY-2023</strain>
        <tissue evidence="1">Leaf</tissue>
    </source>
</reference>
<sequence>MLPRSPWPCLRLPSPSLALSPFPFLPRLRPFFRRSSHAPSFRQRSVTRSLSLELCPSICLPLSPSVPGSGSSLIGAQPFPSSQVDNPEVTFLIPHFFFLLLLHLLSPLCSPTPLKQHPLLADLRRPFLDLQRPFPDLW</sequence>
<evidence type="ECO:0000313" key="2">
    <source>
        <dbReference type="Proteomes" id="UP001359559"/>
    </source>
</evidence>
<protein>
    <submittedName>
        <fullName evidence="1">Uncharacterized protein</fullName>
    </submittedName>
</protein>
<keyword evidence="2" id="KW-1185">Reference proteome</keyword>
<proteinExistence type="predicted"/>
<comment type="caution">
    <text evidence="1">The sequence shown here is derived from an EMBL/GenBank/DDBJ whole genome shotgun (WGS) entry which is preliminary data.</text>
</comment>
<organism evidence="1 2">
    <name type="scientific">Clitoria ternatea</name>
    <name type="common">Butterfly pea</name>
    <dbReference type="NCBI Taxonomy" id="43366"/>
    <lineage>
        <taxon>Eukaryota</taxon>
        <taxon>Viridiplantae</taxon>
        <taxon>Streptophyta</taxon>
        <taxon>Embryophyta</taxon>
        <taxon>Tracheophyta</taxon>
        <taxon>Spermatophyta</taxon>
        <taxon>Magnoliopsida</taxon>
        <taxon>eudicotyledons</taxon>
        <taxon>Gunneridae</taxon>
        <taxon>Pentapetalae</taxon>
        <taxon>rosids</taxon>
        <taxon>fabids</taxon>
        <taxon>Fabales</taxon>
        <taxon>Fabaceae</taxon>
        <taxon>Papilionoideae</taxon>
        <taxon>50 kb inversion clade</taxon>
        <taxon>NPAAA clade</taxon>
        <taxon>indigoferoid/millettioid clade</taxon>
        <taxon>Phaseoleae</taxon>
        <taxon>Clitoria</taxon>
    </lineage>
</organism>
<dbReference type="EMBL" id="JAYKXN010000002">
    <property type="protein sequence ID" value="KAK7311275.1"/>
    <property type="molecule type" value="Genomic_DNA"/>
</dbReference>
<evidence type="ECO:0000313" key="1">
    <source>
        <dbReference type="EMBL" id="KAK7311275.1"/>
    </source>
</evidence>